<dbReference type="PANTHER" id="PTHR30086">
    <property type="entry name" value="ARGININE EXPORTER PROTEIN ARGO"/>
    <property type="match status" value="1"/>
</dbReference>
<comment type="subcellular location">
    <subcellularLocation>
        <location evidence="1">Cell membrane</location>
        <topology evidence="1">Multi-pass membrane protein</topology>
    </subcellularLocation>
</comment>
<dbReference type="Proteomes" id="UP000823661">
    <property type="component" value="Unassembled WGS sequence"/>
</dbReference>
<keyword evidence="5 6" id="KW-0472">Membrane</keyword>
<reference evidence="7" key="1">
    <citation type="submission" date="2020-10" db="EMBL/GenBank/DDBJ databases">
        <authorList>
            <person name="Gilroy R."/>
        </authorList>
    </citation>
    <scope>NUCLEOTIDE SEQUENCE</scope>
    <source>
        <strain evidence="7">B1-20833</strain>
    </source>
</reference>
<dbReference type="GO" id="GO:0015171">
    <property type="term" value="F:amino acid transmembrane transporter activity"/>
    <property type="evidence" value="ECO:0007669"/>
    <property type="project" value="TreeGrafter"/>
</dbReference>
<evidence type="ECO:0000256" key="4">
    <source>
        <dbReference type="ARBA" id="ARBA00022989"/>
    </source>
</evidence>
<evidence type="ECO:0000256" key="1">
    <source>
        <dbReference type="ARBA" id="ARBA00004651"/>
    </source>
</evidence>
<dbReference type="EMBL" id="JADIMI010000061">
    <property type="protein sequence ID" value="MBO8452478.1"/>
    <property type="molecule type" value="Genomic_DNA"/>
</dbReference>
<keyword evidence="3 6" id="KW-0812">Transmembrane</keyword>
<evidence type="ECO:0000256" key="2">
    <source>
        <dbReference type="ARBA" id="ARBA00022475"/>
    </source>
</evidence>
<proteinExistence type="predicted"/>
<feature type="transmembrane region" description="Helical" evidence="6">
    <location>
        <begin position="148"/>
        <end position="170"/>
    </location>
</feature>
<keyword evidence="4 6" id="KW-1133">Transmembrane helix</keyword>
<evidence type="ECO:0000256" key="5">
    <source>
        <dbReference type="ARBA" id="ARBA00023136"/>
    </source>
</evidence>
<dbReference type="PANTHER" id="PTHR30086:SF20">
    <property type="entry name" value="ARGININE EXPORTER PROTEIN ARGO-RELATED"/>
    <property type="match status" value="1"/>
</dbReference>
<feature type="transmembrane region" description="Helical" evidence="6">
    <location>
        <begin position="6"/>
        <end position="27"/>
    </location>
</feature>
<sequence length="216" mass="23100">MLLDILKGFIIGICASAPIGPVAILVIQKTLSKGHKAGFITGLGATFVDTVFSMIALSALAIAQNFIDGHKELILVCGGILVAVIGWFMMISDPFRKLKSEQSHSVSAKDFLQAMAMGFSNPGAIVAIFGLFAFFGLGPDEGGSHRDALPVIAAVFAGTIVYWSSITAVLEHFRKRIKMRSILWINRITGVVVILIGLALLGEGLYRVIFLGIPLK</sequence>
<feature type="transmembrane region" description="Helical" evidence="6">
    <location>
        <begin position="111"/>
        <end position="136"/>
    </location>
</feature>
<comment type="caution">
    <text evidence="7">The sequence shown here is derived from an EMBL/GenBank/DDBJ whole genome shotgun (WGS) entry which is preliminary data.</text>
</comment>
<organism evidence="7 8">
    <name type="scientific">Candidatus Cryptobacteroides intestinavium</name>
    <dbReference type="NCBI Taxonomy" id="2840766"/>
    <lineage>
        <taxon>Bacteria</taxon>
        <taxon>Pseudomonadati</taxon>
        <taxon>Bacteroidota</taxon>
        <taxon>Bacteroidia</taxon>
        <taxon>Bacteroidales</taxon>
        <taxon>Candidatus Cryptobacteroides</taxon>
    </lineage>
</organism>
<accession>A0A9D9HIL1</accession>
<evidence type="ECO:0000313" key="7">
    <source>
        <dbReference type="EMBL" id="MBO8452478.1"/>
    </source>
</evidence>
<feature type="transmembrane region" description="Helical" evidence="6">
    <location>
        <begin position="73"/>
        <end position="91"/>
    </location>
</feature>
<evidence type="ECO:0000256" key="3">
    <source>
        <dbReference type="ARBA" id="ARBA00022692"/>
    </source>
</evidence>
<feature type="transmembrane region" description="Helical" evidence="6">
    <location>
        <begin position="182"/>
        <end position="201"/>
    </location>
</feature>
<gene>
    <name evidence="7" type="ORF">IAC06_06310</name>
</gene>
<reference evidence="7" key="2">
    <citation type="journal article" date="2021" name="PeerJ">
        <title>Extensive microbial diversity within the chicken gut microbiome revealed by metagenomics and culture.</title>
        <authorList>
            <person name="Gilroy R."/>
            <person name="Ravi A."/>
            <person name="Getino M."/>
            <person name="Pursley I."/>
            <person name="Horton D.L."/>
            <person name="Alikhan N.F."/>
            <person name="Baker D."/>
            <person name="Gharbi K."/>
            <person name="Hall N."/>
            <person name="Watson M."/>
            <person name="Adriaenssens E.M."/>
            <person name="Foster-Nyarko E."/>
            <person name="Jarju S."/>
            <person name="Secka A."/>
            <person name="Antonio M."/>
            <person name="Oren A."/>
            <person name="Chaudhuri R.R."/>
            <person name="La Ragione R."/>
            <person name="Hildebrand F."/>
            <person name="Pallen M.J."/>
        </authorList>
    </citation>
    <scope>NUCLEOTIDE SEQUENCE</scope>
    <source>
        <strain evidence="7">B1-20833</strain>
    </source>
</reference>
<name>A0A9D9HIL1_9BACT</name>
<feature type="transmembrane region" description="Helical" evidence="6">
    <location>
        <begin position="39"/>
        <end position="67"/>
    </location>
</feature>
<dbReference type="AlphaFoldDB" id="A0A9D9HIL1"/>
<evidence type="ECO:0000313" key="8">
    <source>
        <dbReference type="Proteomes" id="UP000823661"/>
    </source>
</evidence>
<dbReference type="InterPro" id="IPR001123">
    <property type="entry name" value="LeuE-type"/>
</dbReference>
<keyword evidence="2" id="KW-1003">Cell membrane</keyword>
<protein>
    <submittedName>
        <fullName evidence="7">LysE family transporter</fullName>
    </submittedName>
</protein>
<dbReference type="GO" id="GO:0005886">
    <property type="term" value="C:plasma membrane"/>
    <property type="evidence" value="ECO:0007669"/>
    <property type="project" value="UniProtKB-SubCell"/>
</dbReference>
<dbReference type="Pfam" id="PF01810">
    <property type="entry name" value="LysE"/>
    <property type="match status" value="1"/>
</dbReference>
<evidence type="ECO:0000256" key="6">
    <source>
        <dbReference type="SAM" id="Phobius"/>
    </source>
</evidence>